<dbReference type="Pfam" id="PF13460">
    <property type="entry name" value="NAD_binding_10"/>
    <property type="match status" value="1"/>
</dbReference>
<dbReference type="AlphaFoldDB" id="A0A1G6KKP8"/>
<evidence type="ECO:0000313" key="3">
    <source>
        <dbReference type="Proteomes" id="UP000198757"/>
    </source>
</evidence>
<dbReference type="OrthoDB" id="9798632at2"/>
<dbReference type="STRING" id="1285928.SAMN04487894_1029"/>
<evidence type="ECO:0000259" key="1">
    <source>
        <dbReference type="Pfam" id="PF13460"/>
    </source>
</evidence>
<name>A0A1G6KKP8_NIADE</name>
<proteinExistence type="predicted"/>
<accession>A0A1G6KKP8</accession>
<gene>
    <name evidence="2" type="ORF">SAMN04487894_1029</name>
</gene>
<reference evidence="3" key="1">
    <citation type="submission" date="2016-10" db="EMBL/GenBank/DDBJ databases">
        <authorList>
            <person name="Varghese N."/>
            <person name="Submissions S."/>
        </authorList>
    </citation>
    <scope>NUCLEOTIDE SEQUENCE [LARGE SCALE GENOMIC DNA]</scope>
    <source>
        <strain evidence="3">DSM 25811 / CCM 8410 / LMG 26954 / E90</strain>
    </source>
</reference>
<evidence type="ECO:0000313" key="2">
    <source>
        <dbReference type="EMBL" id="SDC31408.1"/>
    </source>
</evidence>
<keyword evidence="3" id="KW-1185">Reference proteome</keyword>
<organism evidence="2 3">
    <name type="scientific">Niabella drilacis (strain DSM 25811 / CCM 8410 / CCUG 62505 / LMG 26954 / E90)</name>
    <dbReference type="NCBI Taxonomy" id="1285928"/>
    <lineage>
        <taxon>Bacteria</taxon>
        <taxon>Pseudomonadati</taxon>
        <taxon>Bacteroidota</taxon>
        <taxon>Chitinophagia</taxon>
        <taxon>Chitinophagales</taxon>
        <taxon>Chitinophagaceae</taxon>
        <taxon>Niabella</taxon>
    </lineage>
</organism>
<sequence>MGKKTAAIIGSGGLIGSQLLRHLSEDPEYGTIRTLVRWPATPLHPKQEEKLVDFNDAESILLALVDVAVVFCAIGTTLKKVGGDRKRYWQIDHDIPLRVCRMALEAGCREMVLVSAIGANSSSSNFYLQLKGKTEEDLAATGMPSLHIMQPSLLLGQRKEHRRMETIGQRIMKPASSLLSGSWLKYRAIDAGEVASAMIEAVHTGRTGVFRYTWKEMKELSDRYTSDH</sequence>
<dbReference type="Proteomes" id="UP000198757">
    <property type="component" value="Unassembled WGS sequence"/>
</dbReference>
<protein>
    <submittedName>
        <fullName evidence="2">Uncharacterized conserved protein YbjT, contains NAD(P)-binding and DUF2867 domains</fullName>
    </submittedName>
</protein>
<dbReference type="SUPFAM" id="SSF51735">
    <property type="entry name" value="NAD(P)-binding Rossmann-fold domains"/>
    <property type="match status" value="1"/>
</dbReference>
<dbReference type="InterPro" id="IPR016040">
    <property type="entry name" value="NAD(P)-bd_dom"/>
</dbReference>
<dbReference type="Gene3D" id="3.40.50.720">
    <property type="entry name" value="NAD(P)-binding Rossmann-like Domain"/>
    <property type="match status" value="1"/>
</dbReference>
<dbReference type="PANTHER" id="PTHR14097:SF7">
    <property type="entry name" value="OXIDOREDUCTASE HTATIP2"/>
    <property type="match status" value="1"/>
</dbReference>
<dbReference type="PANTHER" id="PTHR14097">
    <property type="entry name" value="OXIDOREDUCTASE HTATIP2"/>
    <property type="match status" value="1"/>
</dbReference>
<dbReference type="EMBL" id="FMZO01000002">
    <property type="protein sequence ID" value="SDC31408.1"/>
    <property type="molecule type" value="Genomic_DNA"/>
</dbReference>
<feature type="domain" description="NAD(P)-binding" evidence="1">
    <location>
        <begin position="10"/>
        <end position="154"/>
    </location>
</feature>
<dbReference type="InterPro" id="IPR036291">
    <property type="entry name" value="NAD(P)-bd_dom_sf"/>
</dbReference>